<feature type="transmembrane region" description="Helical" evidence="1">
    <location>
        <begin position="217"/>
        <end position="234"/>
    </location>
</feature>
<keyword evidence="1" id="KW-0472">Membrane</keyword>
<name>A0A644UMZ8_9ZZZZ</name>
<dbReference type="PANTHER" id="PTHR36111">
    <property type="entry name" value="INNER MEMBRANE PROTEIN-RELATED"/>
    <property type="match status" value="1"/>
</dbReference>
<gene>
    <name evidence="2" type="primary">ydfK_5</name>
    <name evidence="2" type="ORF">SDC9_26189</name>
</gene>
<dbReference type="AlphaFoldDB" id="A0A644UMZ8"/>
<protein>
    <submittedName>
        <fullName evidence="2">Putative membrane protein YdfK</fullName>
    </submittedName>
</protein>
<proteinExistence type="predicted"/>
<accession>A0A644UMZ8</accession>
<feature type="transmembrane region" description="Helical" evidence="1">
    <location>
        <begin position="148"/>
        <end position="171"/>
    </location>
</feature>
<dbReference type="InterPro" id="IPR007563">
    <property type="entry name" value="DUF554"/>
</dbReference>
<feature type="transmembrane region" description="Helical" evidence="1">
    <location>
        <begin position="99"/>
        <end position="128"/>
    </location>
</feature>
<dbReference type="Pfam" id="PF04474">
    <property type="entry name" value="DUF554"/>
    <property type="match status" value="1"/>
</dbReference>
<reference evidence="2" key="1">
    <citation type="submission" date="2019-08" db="EMBL/GenBank/DDBJ databases">
        <authorList>
            <person name="Kucharzyk K."/>
            <person name="Murdoch R.W."/>
            <person name="Higgins S."/>
            <person name="Loffler F."/>
        </authorList>
    </citation>
    <scope>NUCLEOTIDE SEQUENCE</scope>
</reference>
<keyword evidence="1" id="KW-0812">Transmembrane</keyword>
<evidence type="ECO:0000256" key="1">
    <source>
        <dbReference type="SAM" id="Phobius"/>
    </source>
</evidence>
<feature type="transmembrane region" description="Helical" evidence="1">
    <location>
        <begin position="6"/>
        <end position="23"/>
    </location>
</feature>
<keyword evidence="1" id="KW-1133">Transmembrane helix</keyword>
<evidence type="ECO:0000313" key="2">
    <source>
        <dbReference type="EMBL" id="MPL80291.1"/>
    </source>
</evidence>
<dbReference type="EMBL" id="VSSQ01000135">
    <property type="protein sequence ID" value="MPL80291.1"/>
    <property type="molecule type" value="Genomic_DNA"/>
</dbReference>
<sequence>MIGMGTVVNTLAILGGGCIGLILKTGLPEKWQVTIMHGIALCVGVIGLQMALKTNNIMIVIASMVLGGIVGEAIDIEAKLNTFGNWIGCKIVKNKQNGAVTSASAIAEGFVTASLVFCVGAMAIVGSLQDGLTGDPTTLYAKATLDGIAAIIFTVNMGVGVLLAALSVAVYQGLITASAGFIGPYMSTAVMTEITATGGLLIVAISINMLKITQIRLGNLLPAIIVAGLIASFIA</sequence>
<dbReference type="PANTHER" id="PTHR36111:SF2">
    <property type="entry name" value="INNER MEMBRANE PROTEIN"/>
    <property type="match status" value="1"/>
</dbReference>
<organism evidence="2">
    <name type="scientific">bioreactor metagenome</name>
    <dbReference type="NCBI Taxonomy" id="1076179"/>
    <lineage>
        <taxon>unclassified sequences</taxon>
        <taxon>metagenomes</taxon>
        <taxon>ecological metagenomes</taxon>
    </lineage>
</organism>
<feature type="transmembrane region" description="Helical" evidence="1">
    <location>
        <begin position="58"/>
        <end position="78"/>
    </location>
</feature>
<feature type="transmembrane region" description="Helical" evidence="1">
    <location>
        <begin position="183"/>
        <end position="205"/>
    </location>
</feature>
<comment type="caution">
    <text evidence="2">The sequence shown here is derived from an EMBL/GenBank/DDBJ whole genome shotgun (WGS) entry which is preliminary data.</text>
</comment>
<feature type="transmembrane region" description="Helical" evidence="1">
    <location>
        <begin position="35"/>
        <end position="52"/>
    </location>
</feature>